<evidence type="ECO:0000256" key="1">
    <source>
        <dbReference type="SAM" id="SignalP"/>
    </source>
</evidence>
<dbReference type="Proteomes" id="UP001529491">
    <property type="component" value="Chromosome"/>
</dbReference>
<name>A0ABZ0JXM6_9GAMM</name>
<keyword evidence="3" id="KW-1185">Reference proteome</keyword>
<evidence type="ECO:0000313" key="2">
    <source>
        <dbReference type="EMBL" id="WOT05044.1"/>
    </source>
</evidence>
<reference evidence="2 3" key="1">
    <citation type="submission" date="2023-10" db="EMBL/GenBank/DDBJ databases">
        <title>Complete genome sequence of Shewanella sp. DAU334.</title>
        <authorList>
            <person name="Lee Y.-S."/>
            <person name="Jeong H.-R."/>
            <person name="Hwang E.-J."/>
            <person name="Choi Y.-L."/>
            <person name="Kim G.-D."/>
        </authorList>
    </citation>
    <scope>NUCLEOTIDE SEQUENCE [LARGE SCALE GENOMIC DNA]</scope>
    <source>
        <strain evidence="2 3">DAU334</strain>
    </source>
</reference>
<dbReference type="PROSITE" id="PS51257">
    <property type="entry name" value="PROKAR_LIPOPROTEIN"/>
    <property type="match status" value="1"/>
</dbReference>
<dbReference type="EMBL" id="CP136522">
    <property type="protein sequence ID" value="WOT05044.1"/>
    <property type="molecule type" value="Genomic_DNA"/>
</dbReference>
<feature type="chain" id="PRO_5046134549" description="Lipoprotein" evidence="1">
    <location>
        <begin position="19"/>
        <end position="99"/>
    </location>
</feature>
<sequence length="99" mass="10685">MKPRFVWSIALLVLGLTACTDSPEWTLLYYPDAASKSSVEQSAAFISGYYSSIEQCLAKGAGMQRLSGSKTAEYVCGHLCVADAKKLVCSNMVMPEPVL</sequence>
<evidence type="ECO:0008006" key="4">
    <source>
        <dbReference type="Google" id="ProtNLM"/>
    </source>
</evidence>
<dbReference type="RefSeq" id="WP_310472681.1">
    <property type="nucleotide sequence ID" value="NZ_CP136522.1"/>
</dbReference>
<organism evidence="2 3">
    <name type="scientific">Shewanella youngdeokensis</name>
    <dbReference type="NCBI Taxonomy" id="2999068"/>
    <lineage>
        <taxon>Bacteria</taxon>
        <taxon>Pseudomonadati</taxon>
        <taxon>Pseudomonadota</taxon>
        <taxon>Gammaproteobacteria</taxon>
        <taxon>Alteromonadales</taxon>
        <taxon>Shewanellaceae</taxon>
        <taxon>Shewanella</taxon>
    </lineage>
</organism>
<proteinExistence type="predicted"/>
<evidence type="ECO:0000313" key="3">
    <source>
        <dbReference type="Proteomes" id="UP001529491"/>
    </source>
</evidence>
<feature type="signal peptide" evidence="1">
    <location>
        <begin position="1"/>
        <end position="18"/>
    </location>
</feature>
<keyword evidence="1" id="KW-0732">Signal</keyword>
<gene>
    <name evidence="2" type="ORF">RGE70_17380</name>
</gene>
<protein>
    <recommendedName>
        <fullName evidence="4">Lipoprotein</fullName>
    </recommendedName>
</protein>
<accession>A0ABZ0JXM6</accession>